<dbReference type="CDD" id="cd11386">
    <property type="entry name" value="MCP_signal"/>
    <property type="match status" value="1"/>
</dbReference>
<dbReference type="GO" id="GO:0005886">
    <property type="term" value="C:plasma membrane"/>
    <property type="evidence" value="ECO:0007669"/>
    <property type="project" value="UniProtKB-SubCell"/>
</dbReference>
<dbReference type="SUPFAM" id="SSF58104">
    <property type="entry name" value="Methyl-accepting chemotaxis protein (MCP) signaling domain"/>
    <property type="match status" value="1"/>
</dbReference>
<accession>A0A1Y3NZ85</accession>
<dbReference type="InterPro" id="IPR004090">
    <property type="entry name" value="Chemotax_Me-accpt_rcpt"/>
</dbReference>
<comment type="subcellular location">
    <subcellularLocation>
        <location evidence="1">Cell membrane</location>
        <topology evidence="1">Multi-pass membrane protein</topology>
    </subcellularLocation>
</comment>
<dbReference type="EMBL" id="LOHF01000023">
    <property type="protein sequence ID" value="OUM71802.1"/>
    <property type="molecule type" value="Genomic_DNA"/>
</dbReference>
<dbReference type="PROSITE" id="PS50111">
    <property type="entry name" value="CHEMOTAXIS_TRANSDUC_2"/>
    <property type="match status" value="1"/>
</dbReference>
<keyword evidence="13" id="KW-1185">Reference proteome</keyword>
<dbReference type="FunFam" id="1.10.287.950:FF:000001">
    <property type="entry name" value="Methyl-accepting chemotaxis sensory transducer"/>
    <property type="match status" value="1"/>
</dbReference>
<evidence type="ECO:0000313" key="12">
    <source>
        <dbReference type="EMBL" id="OUM71802.1"/>
    </source>
</evidence>
<dbReference type="Proteomes" id="UP000195440">
    <property type="component" value="Unassembled WGS sequence"/>
</dbReference>
<dbReference type="GO" id="GO:0007165">
    <property type="term" value="P:signal transduction"/>
    <property type="evidence" value="ECO:0007669"/>
    <property type="project" value="UniProtKB-KW"/>
</dbReference>
<evidence type="ECO:0000256" key="10">
    <source>
        <dbReference type="SAM" id="Phobius"/>
    </source>
</evidence>
<keyword evidence="5 10" id="KW-1133">Transmembrane helix</keyword>
<dbReference type="InterPro" id="IPR033480">
    <property type="entry name" value="sCache_2"/>
</dbReference>
<name>A0A1Y3NZ85_9PSED</name>
<protein>
    <submittedName>
        <fullName evidence="12">Chemotaxis protein</fullName>
    </submittedName>
</protein>
<dbReference type="GO" id="GO:0004888">
    <property type="term" value="F:transmembrane signaling receptor activity"/>
    <property type="evidence" value="ECO:0007669"/>
    <property type="project" value="InterPro"/>
</dbReference>
<evidence type="ECO:0000256" key="2">
    <source>
        <dbReference type="ARBA" id="ARBA00022475"/>
    </source>
</evidence>
<evidence type="ECO:0000259" key="11">
    <source>
        <dbReference type="PROSITE" id="PS50111"/>
    </source>
</evidence>
<evidence type="ECO:0000256" key="3">
    <source>
        <dbReference type="ARBA" id="ARBA00022481"/>
    </source>
</evidence>
<evidence type="ECO:0000256" key="4">
    <source>
        <dbReference type="ARBA" id="ARBA00022692"/>
    </source>
</evidence>
<keyword evidence="7 9" id="KW-0807">Transducer</keyword>
<dbReference type="PANTHER" id="PTHR32089">
    <property type="entry name" value="METHYL-ACCEPTING CHEMOTAXIS PROTEIN MCPB"/>
    <property type="match status" value="1"/>
</dbReference>
<dbReference type="Gene3D" id="3.30.450.20">
    <property type="entry name" value="PAS domain"/>
    <property type="match status" value="1"/>
</dbReference>
<dbReference type="SMART" id="SM01049">
    <property type="entry name" value="Cache_2"/>
    <property type="match status" value="1"/>
</dbReference>
<reference evidence="12 13" key="1">
    <citation type="journal article" date="2017" name="Syst. Appl. Microbiol.">
        <title>Pseudomonas caspiana sp. nov., a citrus pathogen in the Pseudomonas syringae phylogenetic group.</title>
        <authorList>
            <person name="Busquets A."/>
            <person name="Gomila M."/>
            <person name="Beiki F."/>
            <person name="Mulet M."/>
            <person name="Rahimian H."/>
            <person name="Garcia-Valdes E."/>
            <person name="Lalucat J."/>
        </authorList>
    </citation>
    <scope>NUCLEOTIDE SEQUENCE [LARGE SCALE GENOMIC DNA]</scope>
    <source>
        <strain evidence="12 13">FBF102</strain>
    </source>
</reference>
<dbReference type="GO" id="GO:0006935">
    <property type="term" value="P:chemotaxis"/>
    <property type="evidence" value="ECO:0007669"/>
    <property type="project" value="InterPro"/>
</dbReference>
<evidence type="ECO:0000256" key="5">
    <source>
        <dbReference type="ARBA" id="ARBA00022989"/>
    </source>
</evidence>
<sequence>MVFTSIVGLATIGILALNTLHSTMQEDKRNEIHTVLSLATQQVAYFQGLEKSGKLTRAEAQAKAVEALTNMRNGTQRYIWARSIDGLGLVHAIADKVGKIDLGKAANGKTSIQNYVDNLATTQFYYYDDITTHPETKAVVPKINGVTRISDWNWFIGFGIFVADIETAYWKLAYDFIVVGIVLILIVVVVAWRISKSIYSSLGGEPAYAASAVGAITNGDLSQTIAYSPGKLSLLYSVAQMQKNLREMINSIQHNAQQLGQAANGLSGQMNQLDSASQQTSDATTATAAAIEEMSVTIEHISYSAGETEKNSANSTQLAAQGETLVNDAAQAIQQVSVQIEDASQLIAGLVTRTHEIDGIASVIKNIASQTNLLALNAAIEAARAGEQGRGFAVVADEVRNLAQRTSLATEEITAMITSIQTDTGSVVAGMGAVTPQVVLGVELAEKAANALRHINQEASATLVQVREVAASTGEQSQASASVAQNIERIANMVEATADSVGHANNNVQQLEVLAQELRTSVSRFVL</sequence>
<proteinExistence type="inferred from homology"/>
<keyword evidence="6 10" id="KW-0472">Membrane</keyword>
<evidence type="ECO:0000256" key="1">
    <source>
        <dbReference type="ARBA" id="ARBA00004651"/>
    </source>
</evidence>
<comment type="similarity">
    <text evidence="8">Belongs to the methyl-accepting chemotaxis (MCP) protein family.</text>
</comment>
<keyword evidence="3" id="KW-0488">Methylation</keyword>
<feature type="transmembrane region" description="Helical" evidence="10">
    <location>
        <begin position="176"/>
        <end position="194"/>
    </location>
</feature>
<evidence type="ECO:0000256" key="9">
    <source>
        <dbReference type="PROSITE-ProRule" id="PRU00284"/>
    </source>
</evidence>
<dbReference type="Pfam" id="PF17200">
    <property type="entry name" value="sCache_2"/>
    <property type="match status" value="1"/>
</dbReference>
<feature type="domain" description="Methyl-accepting transducer" evidence="11">
    <location>
        <begin position="255"/>
        <end position="491"/>
    </location>
</feature>
<evidence type="ECO:0000256" key="6">
    <source>
        <dbReference type="ARBA" id="ARBA00023136"/>
    </source>
</evidence>
<dbReference type="OrthoDB" id="9781845at2"/>
<dbReference type="Gene3D" id="1.10.287.950">
    <property type="entry name" value="Methyl-accepting chemotaxis protein"/>
    <property type="match status" value="1"/>
</dbReference>
<keyword evidence="2" id="KW-1003">Cell membrane</keyword>
<evidence type="ECO:0000256" key="7">
    <source>
        <dbReference type="ARBA" id="ARBA00023224"/>
    </source>
</evidence>
<feature type="transmembrane region" description="Helical" evidence="10">
    <location>
        <begin position="6"/>
        <end position="24"/>
    </location>
</feature>
<dbReference type="Pfam" id="PF00015">
    <property type="entry name" value="MCPsignal"/>
    <property type="match status" value="1"/>
</dbReference>
<dbReference type="AlphaFoldDB" id="A0A1Y3NZ85"/>
<dbReference type="InterPro" id="IPR004089">
    <property type="entry name" value="MCPsignal_dom"/>
</dbReference>
<organism evidence="12 13">
    <name type="scientific">Pseudomonas caspiana</name>
    <dbReference type="NCBI Taxonomy" id="1451454"/>
    <lineage>
        <taxon>Bacteria</taxon>
        <taxon>Pseudomonadati</taxon>
        <taxon>Pseudomonadota</taxon>
        <taxon>Gammaproteobacteria</taxon>
        <taxon>Pseudomonadales</taxon>
        <taxon>Pseudomonadaceae</taxon>
        <taxon>Pseudomonas</taxon>
    </lineage>
</organism>
<dbReference type="SMART" id="SM00283">
    <property type="entry name" value="MA"/>
    <property type="match status" value="1"/>
</dbReference>
<evidence type="ECO:0000256" key="8">
    <source>
        <dbReference type="ARBA" id="ARBA00029447"/>
    </source>
</evidence>
<keyword evidence="4 10" id="KW-0812">Transmembrane</keyword>
<evidence type="ECO:0000313" key="13">
    <source>
        <dbReference type="Proteomes" id="UP000195440"/>
    </source>
</evidence>
<gene>
    <name evidence="12" type="ORF">AUC60_21850</name>
</gene>
<comment type="caution">
    <text evidence="12">The sequence shown here is derived from an EMBL/GenBank/DDBJ whole genome shotgun (WGS) entry which is preliminary data.</text>
</comment>
<dbReference type="PANTHER" id="PTHR32089:SF112">
    <property type="entry name" value="LYSOZYME-LIKE PROTEIN-RELATED"/>
    <property type="match status" value="1"/>
</dbReference>
<dbReference type="PRINTS" id="PR00260">
    <property type="entry name" value="CHEMTRNSDUCR"/>
</dbReference>